<organism evidence="1 2">
    <name type="scientific">Stigmatella erecta</name>
    <dbReference type="NCBI Taxonomy" id="83460"/>
    <lineage>
        <taxon>Bacteria</taxon>
        <taxon>Pseudomonadati</taxon>
        <taxon>Myxococcota</taxon>
        <taxon>Myxococcia</taxon>
        <taxon>Myxococcales</taxon>
        <taxon>Cystobacterineae</taxon>
        <taxon>Archangiaceae</taxon>
        <taxon>Stigmatella</taxon>
    </lineage>
</organism>
<evidence type="ECO:0000313" key="1">
    <source>
        <dbReference type="EMBL" id="SET92821.1"/>
    </source>
</evidence>
<dbReference type="RefSeq" id="WP_143076054.1">
    <property type="nucleotide sequence ID" value="NZ_FOIJ01000005.1"/>
</dbReference>
<dbReference type="EMBL" id="FOIJ01000005">
    <property type="protein sequence ID" value="SET92821.1"/>
    <property type="molecule type" value="Genomic_DNA"/>
</dbReference>
<evidence type="ECO:0008006" key="3">
    <source>
        <dbReference type="Google" id="ProtNLM"/>
    </source>
</evidence>
<dbReference type="AlphaFoldDB" id="A0A1I0I866"/>
<sequence length="467" mass="51892">MDTIDIDISKILAAIPQLESLSGVCQEKEGWFLGSTFRVSWDGKWTASPREISGASTLGAIPSGCIVLQTSQGELKLRKPLVTRNMPDGSTEGVAASSSLRRNGTEQATPTIFRTYVKTTNALDKVSFPALIRDKKMCARARIPLQIDGRSVELIWLNEGPFLILESAAPGMDEQEFSRLSIGLRQFFSYLLGERLDGDRCDVQLDASGAVIQVDWYEGKNSKRNIYHPIPVSWSEWGAATAALNLSIADGPLLPDMLSRMASAFLRNADLVTPVEYLLQFPDAPLEMRGALLSVALESLTAVLVEQNVLMHSKLPPDKEWDTFLGALTALVNQYTTWTQQRRAAILDRVRKSNLPSNNEKLTAPFKALGIKLTKEDRKAIYRRNQLLHEGRILTSDEVRNDPEAWREAYEVEMRIYTAVNRLLLTYLGYKGVIVDWGRTSADSVSLVYGSLPAEPSDDDQQIGTAR</sequence>
<reference evidence="2" key="1">
    <citation type="submission" date="2016-10" db="EMBL/GenBank/DDBJ databases">
        <authorList>
            <person name="Varghese N."/>
            <person name="Submissions S."/>
        </authorList>
    </citation>
    <scope>NUCLEOTIDE SEQUENCE [LARGE SCALE GENOMIC DNA]</scope>
    <source>
        <strain evidence="2">DSM 16858</strain>
    </source>
</reference>
<proteinExistence type="predicted"/>
<accession>A0A1I0I866</accession>
<name>A0A1I0I866_9BACT</name>
<protein>
    <recommendedName>
        <fullName evidence="3">ApeA N-terminal domain-containing protein</fullName>
    </recommendedName>
</protein>
<gene>
    <name evidence="1" type="ORF">SAMN05443639_105364</name>
</gene>
<keyword evidence="2" id="KW-1185">Reference proteome</keyword>
<dbReference type="Proteomes" id="UP000199181">
    <property type="component" value="Unassembled WGS sequence"/>
</dbReference>
<evidence type="ECO:0000313" key="2">
    <source>
        <dbReference type="Proteomes" id="UP000199181"/>
    </source>
</evidence>